<dbReference type="Proteomes" id="UP000663861">
    <property type="component" value="Unassembled WGS sequence"/>
</dbReference>
<dbReference type="EMBL" id="CAJMWY010000528">
    <property type="protein sequence ID" value="CAE6437025.1"/>
    <property type="molecule type" value="Genomic_DNA"/>
</dbReference>
<dbReference type="Pfam" id="PF00076">
    <property type="entry name" value="RRM_1"/>
    <property type="match status" value="1"/>
</dbReference>
<dbReference type="GO" id="GO:0000398">
    <property type="term" value="P:mRNA splicing, via spliceosome"/>
    <property type="evidence" value="ECO:0007669"/>
    <property type="project" value="InterPro"/>
</dbReference>
<evidence type="ECO:0000313" key="12">
    <source>
        <dbReference type="Proteomes" id="UP000663861"/>
    </source>
</evidence>
<feature type="transmembrane region" description="Helical" evidence="8">
    <location>
        <begin position="366"/>
        <end position="386"/>
    </location>
</feature>
<evidence type="ECO:0000259" key="10">
    <source>
        <dbReference type="PROSITE" id="PS50850"/>
    </source>
</evidence>
<dbReference type="GO" id="GO:0003723">
    <property type="term" value="F:RNA binding"/>
    <property type="evidence" value="ECO:0007669"/>
    <property type="project" value="UniProtKB-UniRule"/>
</dbReference>
<sequence length="799" mass="88760">MNVVKEINAINARELDLGSNGASWHDQYKDSAYVFVVSWASWHDQYKDSAYVFVGGLHLDMTEGDVITVFSQYGEVMDVNLPRDKTTGKQRGFGFLMYEDQRSTVLAVDNLNGAQVLGRTLRVDHVQNYKQPKLKGEDGEMTEAVEQSLNAKPKLIYDEAEESDGGSVSSAPSIDPEDPMASYLLQKRREEKALSKGKEKDKSKRKRDRANETPEERRARKERKRAKREAKEGKHERDRHASSDMKRQGHSTERKGHEKRGDSRERKDSDRRGRERSEYDRPRRSSRSPRRPLPCTKETMMETTRHAMVGEENVPLLPTRTKFSWSILAVLTIYTAIVNGTSELVWPFLNQLILDVGIAPDEKSVGFYSGLMETIASFCSFAAVMPGSFAADRWGRKVVLCSTLIGTSIGLTFFGISKTLASLIFFRCIGYALGPQLGWATTVTILGDISDPANRGIAFSTVNAAYRVGQLFSPIFASVLAHPKTRYRWFQSDFWEHYPYALPCWAGAATCIVALYITVCCVPETAPSMVEDLKSDECLEETISSSSHVKDRSLDPTLAHIDDEAAPARMIPATMEPVTHALGERPRARVFTPHIIQLLISSWIMYFITMGFFALFPLWAFTPISSGGLGASEVVIGSFISARAIAQFLVLIPFAYFETRLGVYRLYAYSLAIYTISGAIGFPLLNALAKWDGIASPRFNTAIIAYFILGGAGNYCTTCMVIMINQAAPTPYDLAQLVGISQSVLMLGQCMAPITILSIFELSIKSELLGGNVVWVFLTGSALIASAHSFMLKSPSCTE</sequence>
<feature type="transmembrane region" description="Helical" evidence="8">
    <location>
        <begin position="634"/>
        <end position="654"/>
    </location>
</feature>
<dbReference type="InterPro" id="IPR035979">
    <property type="entry name" value="RBD_domain_sf"/>
</dbReference>
<dbReference type="Gene3D" id="1.20.1250.20">
    <property type="entry name" value="MFS general substrate transporter like domains"/>
    <property type="match status" value="1"/>
</dbReference>
<dbReference type="PROSITE" id="PS50850">
    <property type="entry name" value="MFS"/>
    <property type="match status" value="1"/>
</dbReference>
<evidence type="ECO:0000256" key="1">
    <source>
        <dbReference type="ARBA" id="ARBA00004141"/>
    </source>
</evidence>
<dbReference type="InterPro" id="IPR005829">
    <property type="entry name" value="Sugar_transporter_CS"/>
</dbReference>
<protein>
    <submittedName>
        <fullName evidence="11">Uncharacterized protein</fullName>
    </submittedName>
</protein>
<dbReference type="GO" id="GO:0016020">
    <property type="term" value="C:membrane"/>
    <property type="evidence" value="ECO:0007669"/>
    <property type="project" value="UniProtKB-SubCell"/>
</dbReference>
<evidence type="ECO:0000313" key="11">
    <source>
        <dbReference type="EMBL" id="CAE6437025.1"/>
    </source>
</evidence>
<feature type="transmembrane region" description="Helical" evidence="8">
    <location>
        <begin position="666"/>
        <end position="689"/>
    </location>
</feature>
<dbReference type="AlphaFoldDB" id="A0A8H2XZ46"/>
<dbReference type="GO" id="GO:0071011">
    <property type="term" value="C:precatalytic spliceosome"/>
    <property type="evidence" value="ECO:0007669"/>
    <property type="project" value="TreeGrafter"/>
</dbReference>
<dbReference type="Pfam" id="PF07690">
    <property type="entry name" value="MFS_1"/>
    <property type="match status" value="1"/>
</dbReference>
<evidence type="ECO:0000256" key="8">
    <source>
        <dbReference type="SAM" id="Phobius"/>
    </source>
</evidence>
<dbReference type="FunFam" id="3.30.70.330:FF:000609">
    <property type="entry name" value="U2 snRNP component IST3"/>
    <property type="match status" value="1"/>
</dbReference>
<feature type="compositionally biased region" description="Basic and acidic residues" evidence="7">
    <location>
        <begin position="189"/>
        <end position="202"/>
    </location>
</feature>
<evidence type="ECO:0000256" key="3">
    <source>
        <dbReference type="ARBA" id="ARBA00022884"/>
    </source>
</evidence>
<dbReference type="PANTHER" id="PTHR45880:SF1">
    <property type="entry name" value="RNA-BINDING MOTIF PROTEIN, X-LINKED 2"/>
    <property type="match status" value="1"/>
</dbReference>
<feature type="domain" description="Major facilitator superfamily (MFS) profile" evidence="10">
    <location>
        <begin position="327"/>
        <end position="797"/>
    </location>
</feature>
<dbReference type="InterPro" id="IPR045844">
    <property type="entry name" value="RRM_Ist3-like"/>
</dbReference>
<dbReference type="Gene3D" id="3.30.70.330">
    <property type="match status" value="1"/>
</dbReference>
<evidence type="ECO:0000256" key="7">
    <source>
        <dbReference type="SAM" id="MobiDB-lite"/>
    </source>
</evidence>
<feature type="transmembrane region" description="Helical" evidence="8">
    <location>
        <begin position="737"/>
        <end position="760"/>
    </location>
</feature>
<dbReference type="GO" id="GO:0005686">
    <property type="term" value="C:U2 snRNP"/>
    <property type="evidence" value="ECO:0007669"/>
    <property type="project" value="TreeGrafter"/>
</dbReference>
<reference evidence="11" key="1">
    <citation type="submission" date="2021-01" db="EMBL/GenBank/DDBJ databases">
        <authorList>
            <person name="Kaushik A."/>
        </authorList>
    </citation>
    <scope>NUCLEOTIDE SEQUENCE</scope>
    <source>
        <strain evidence="11">AG4-RS23</strain>
    </source>
</reference>
<organism evidence="11 12">
    <name type="scientific">Rhizoctonia solani</name>
    <dbReference type="NCBI Taxonomy" id="456999"/>
    <lineage>
        <taxon>Eukaryota</taxon>
        <taxon>Fungi</taxon>
        <taxon>Dikarya</taxon>
        <taxon>Basidiomycota</taxon>
        <taxon>Agaricomycotina</taxon>
        <taxon>Agaricomycetes</taxon>
        <taxon>Cantharellales</taxon>
        <taxon>Ceratobasidiaceae</taxon>
        <taxon>Rhizoctonia</taxon>
    </lineage>
</organism>
<gene>
    <name evidence="11" type="ORF">RDB_LOCUS33592</name>
</gene>
<dbReference type="SUPFAM" id="SSF54928">
    <property type="entry name" value="RNA-binding domain, RBD"/>
    <property type="match status" value="1"/>
</dbReference>
<keyword evidence="3 6" id="KW-0694">RNA-binding</keyword>
<evidence type="ECO:0000259" key="9">
    <source>
        <dbReference type="PROSITE" id="PS50102"/>
    </source>
</evidence>
<keyword evidence="5 8" id="KW-0472">Membrane</keyword>
<evidence type="ECO:0000256" key="6">
    <source>
        <dbReference type="PROSITE-ProRule" id="PRU00176"/>
    </source>
</evidence>
<feature type="transmembrane region" description="Helical" evidence="8">
    <location>
        <begin position="772"/>
        <end position="792"/>
    </location>
</feature>
<dbReference type="InterPro" id="IPR012677">
    <property type="entry name" value="Nucleotide-bd_a/b_plait_sf"/>
</dbReference>
<feature type="compositionally biased region" description="Basic and acidic residues" evidence="7">
    <location>
        <begin position="209"/>
        <end position="219"/>
    </location>
</feature>
<comment type="caution">
    <text evidence="11">The sequence shown here is derived from an EMBL/GenBank/DDBJ whole genome shotgun (WGS) entry which is preliminary data.</text>
</comment>
<evidence type="ECO:0000256" key="2">
    <source>
        <dbReference type="ARBA" id="ARBA00022692"/>
    </source>
</evidence>
<feature type="transmembrane region" description="Helical" evidence="8">
    <location>
        <begin position="325"/>
        <end position="346"/>
    </location>
</feature>
<feature type="transmembrane region" description="Helical" evidence="8">
    <location>
        <begin position="500"/>
        <end position="519"/>
    </location>
</feature>
<comment type="subcellular location">
    <subcellularLocation>
        <location evidence="1">Membrane</location>
        <topology evidence="1">Multi-pass membrane protein</topology>
    </subcellularLocation>
</comment>
<feature type="transmembrane region" description="Helical" evidence="8">
    <location>
        <begin position="595"/>
        <end position="622"/>
    </location>
</feature>
<dbReference type="GO" id="GO:0071013">
    <property type="term" value="C:catalytic step 2 spliceosome"/>
    <property type="evidence" value="ECO:0007669"/>
    <property type="project" value="TreeGrafter"/>
</dbReference>
<feature type="transmembrane region" description="Helical" evidence="8">
    <location>
        <begin position="701"/>
        <end position="725"/>
    </location>
</feature>
<accession>A0A8H2XZ46</accession>
<dbReference type="InterPro" id="IPR036259">
    <property type="entry name" value="MFS_trans_sf"/>
</dbReference>
<dbReference type="CDD" id="cd12411">
    <property type="entry name" value="RRM_ist3_like"/>
    <property type="match status" value="1"/>
</dbReference>
<feature type="compositionally biased region" description="Basic and acidic residues" evidence="7">
    <location>
        <begin position="229"/>
        <end position="283"/>
    </location>
</feature>
<proteinExistence type="predicted"/>
<dbReference type="InterPro" id="IPR000504">
    <property type="entry name" value="RRM_dom"/>
</dbReference>
<keyword evidence="4 8" id="KW-1133">Transmembrane helix</keyword>
<evidence type="ECO:0000256" key="4">
    <source>
        <dbReference type="ARBA" id="ARBA00022989"/>
    </source>
</evidence>
<dbReference type="SUPFAM" id="SSF103473">
    <property type="entry name" value="MFS general substrate transporter"/>
    <property type="match status" value="1"/>
</dbReference>
<name>A0A8H2XZ46_9AGAM</name>
<evidence type="ECO:0000256" key="5">
    <source>
        <dbReference type="ARBA" id="ARBA00023136"/>
    </source>
</evidence>
<dbReference type="InterPro" id="IPR011701">
    <property type="entry name" value="MFS"/>
</dbReference>
<dbReference type="InterPro" id="IPR051847">
    <property type="entry name" value="RNA_proc/Spliceosome_comp"/>
</dbReference>
<feature type="transmembrane region" description="Helical" evidence="8">
    <location>
        <begin position="398"/>
        <end position="416"/>
    </location>
</feature>
<dbReference type="InterPro" id="IPR020846">
    <property type="entry name" value="MFS_dom"/>
</dbReference>
<dbReference type="PROSITE" id="PS50102">
    <property type="entry name" value="RRM"/>
    <property type="match status" value="1"/>
</dbReference>
<dbReference type="PROSITE" id="PS00216">
    <property type="entry name" value="SUGAR_TRANSPORT_1"/>
    <property type="match status" value="1"/>
</dbReference>
<keyword evidence="2 8" id="KW-0812">Transmembrane</keyword>
<feature type="domain" description="RRM" evidence="9">
    <location>
        <begin position="50"/>
        <end position="128"/>
    </location>
</feature>
<dbReference type="PANTHER" id="PTHR45880">
    <property type="entry name" value="RNA-BINDING MOTIF PROTEIN, X-LINKED 2"/>
    <property type="match status" value="1"/>
</dbReference>
<dbReference type="SMART" id="SM00360">
    <property type="entry name" value="RRM"/>
    <property type="match status" value="1"/>
</dbReference>
<dbReference type="GO" id="GO:0022857">
    <property type="term" value="F:transmembrane transporter activity"/>
    <property type="evidence" value="ECO:0007669"/>
    <property type="project" value="InterPro"/>
</dbReference>
<feature type="region of interest" description="Disordered" evidence="7">
    <location>
        <begin position="189"/>
        <end position="296"/>
    </location>
</feature>